<dbReference type="RefSeq" id="WP_254006882.1">
    <property type="nucleotide sequence ID" value="NZ_OW659477.1"/>
</dbReference>
<dbReference type="PROSITE" id="PS51826">
    <property type="entry name" value="PSBD"/>
    <property type="match status" value="1"/>
</dbReference>
<dbReference type="InterPro" id="IPR000089">
    <property type="entry name" value="Biotin_lipoyl"/>
</dbReference>
<dbReference type="SUPFAM" id="SSF51230">
    <property type="entry name" value="Single hybrid motif"/>
    <property type="match status" value="1"/>
</dbReference>
<reference evidence="10" key="1">
    <citation type="submission" date="2022-04" db="EMBL/GenBank/DDBJ databases">
        <authorList>
            <person name="Forde T."/>
        </authorList>
    </citation>
    <scope>NUCLEOTIDE SEQUENCE</scope>
    <source>
        <strain evidence="10">A18Y016a</strain>
        <strain evidence="9">A18Y020d</strain>
    </source>
</reference>
<dbReference type="EMBL" id="OW659477">
    <property type="protein sequence ID" value="CAH2763677.1"/>
    <property type="molecule type" value="Genomic_DNA"/>
</dbReference>
<dbReference type="InterPro" id="IPR004167">
    <property type="entry name" value="PSBD"/>
</dbReference>
<dbReference type="InterPro" id="IPR001078">
    <property type="entry name" value="2-oxoacid_DH_actylTfrase"/>
</dbReference>
<evidence type="ECO:0000256" key="1">
    <source>
        <dbReference type="ARBA" id="ARBA00001938"/>
    </source>
</evidence>
<dbReference type="PROSITE" id="PS00189">
    <property type="entry name" value="LIPOYL"/>
    <property type="match status" value="1"/>
</dbReference>
<dbReference type="Gene3D" id="2.40.50.100">
    <property type="match status" value="1"/>
</dbReference>
<dbReference type="Proteomes" id="UP001154095">
    <property type="component" value="Chromosome"/>
</dbReference>
<dbReference type="CDD" id="cd06849">
    <property type="entry name" value="lipoyl_domain"/>
    <property type="match status" value="1"/>
</dbReference>
<feature type="domain" description="Lipoyl-binding" evidence="7">
    <location>
        <begin position="2"/>
        <end position="77"/>
    </location>
</feature>
<dbReference type="InterPro" id="IPR003016">
    <property type="entry name" value="2-oxoA_DH_lipoyl-BS"/>
</dbReference>
<keyword evidence="4 6" id="KW-0450">Lipoyl</keyword>
<dbReference type="Pfam" id="PF00198">
    <property type="entry name" value="2-oxoacid_dh"/>
    <property type="match status" value="1"/>
</dbReference>
<keyword evidence="5 6" id="KW-0012">Acyltransferase</keyword>
<evidence type="ECO:0000259" key="8">
    <source>
        <dbReference type="PROSITE" id="PS51826"/>
    </source>
</evidence>
<evidence type="ECO:0000313" key="9">
    <source>
        <dbReference type="EMBL" id="CAH2763609.1"/>
    </source>
</evidence>
<dbReference type="PANTHER" id="PTHR43178">
    <property type="entry name" value="DIHYDROLIPOAMIDE ACETYLTRANSFERASE COMPONENT OF PYRUVATE DEHYDROGENASE COMPLEX"/>
    <property type="match status" value="1"/>
</dbReference>
<keyword evidence="11" id="KW-1185">Reference proteome</keyword>
<keyword evidence="3 6" id="KW-0808">Transferase</keyword>
<evidence type="ECO:0000313" key="10">
    <source>
        <dbReference type="EMBL" id="CAH2763677.1"/>
    </source>
</evidence>
<evidence type="ECO:0000313" key="12">
    <source>
        <dbReference type="Proteomes" id="UP001154111"/>
    </source>
</evidence>
<dbReference type="FunFam" id="3.30.559.10:FF:000007">
    <property type="entry name" value="Dihydrolipoamide acetyltransferase component of pyruvate dehydrogenase complex"/>
    <property type="match status" value="1"/>
</dbReference>
<dbReference type="InterPro" id="IPR011053">
    <property type="entry name" value="Single_hybrid_motif"/>
</dbReference>
<evidence type="ECO:0000256" key="6">
    <source>
        <dbReference type="RuleBase" id="RU003423"/>
    </source>
</evidence>
<dbReference type="EC" id="2.3.1.-" evidence="6"/>
<protein>
    <recommendedName>
        <fullName evidence="6">Dihydrolipoamide acetyltransferase component of pyruvate dehydrogenase complex</fullName>
        <ecNumber evidence="6">2.3.1.-</ecNumber>
    </recommendedName>
</protein>
<dbReference type="InterPro" id="IPR036625">
    <property type="entry name" value="E3-bd_dom_sf"/>
</dbReference>
<dbReference type="EMBL" id="OW659496">
    <property type="protein sequence ID" value="CAH2763609.1"/>
    <property type="molecule type" value="Genomic_DNA"/>
</dbReference>
<dbReference type="Proteomes" id="UP001154111">
    <property type="component" value="Chromosome"/>
</dbReference>
<dbReference type="Pfam" id="PF00364">
    <property type="entry name" value="Biotin_lipoyl"/>
    <property type="match status" value="1"/>
</dbReference>
<name>A0AAU9VLY8_9FIRM</name>
<evidence type="ECO:0000256" key="3">
    <source>
        <dbReference type="ARBA" id="ARBA00022679"/>
    </source>
</evidence>
<evidence type="ECO:0000256" key="5">
    <source>
        <dbReference type="ARBA" id="ARBA00023315"/>
    </source>
</evidence>
<evidence type="ECO:0000313" key="11">
    <source>
        <dbReference type="Proteomes" id="UP001154095"/>
    </source>
</evidence>
<comment type="cofactor">
    <cofactor evidence="1 6">
        <name>(R)-lipoate</name>
        <dbReference type="ChEBI" id="CHEBI:83088"/>
    </cofactor>
</comment>
<accession>A0AAU9VLY8</accession>
<evidence type="ECO:0000256" key="2">
    <source>
        <dbReference type="ARBA" id="ARBA00007317"/>
    </source>
</evidence>
<dbReference type="Pfam" id="PF02817">
    <property type="entry name" value="E3_binding"/>
    <property type="match status" value="1"/>
</dbReference>
<dbReference type="InterPro" id="IPR050743">
    <property type="entry name" value="2-oxoacid_DH_E2_comp"/>
</dbReference>
<evidence type="ECO:0000256" key="4">
    <source>
        <dbReference type="ARBA" id="ARBA00022823"/>
    </source>
</evidence>
<dbReference type="SUPFAM" id="SSF47005">
    <property type="entry name" value="Peripheral subunit-binding domain of 2-oxo acid dehydrogenase complex"/>
    <property type="match status" value="1"/>
</dbReference>
<comment type="similarity">
    <text evidence="2 6">Belongs to the 2-oxoacid dehydrogenase family.</text>
</comment>
<dbReference type="PROSITE" id="PS50968">
    <property type="entry name" value="BIOTINYL_LIPOYL"/>
    <property type="match status" value="1"/>
</dbReference>
<dbReference type="SUPFAM" id="SSF52777">
    <property type="entry name" value="CoA-dependent acyltransferases"/>
    <property type="match status" value="1"/>
</dbReference>
<organism evidence="10 12">
    <name type="scientific">Erysipelothrix amsterdamensis</name>
    <dbReference type="NCBI Taxonomy" id="2929157"/>
    <lineage>
        <taxon>Bacteria</taxon>
        <taxon>Bacillati</taxon>
        <taxon>Bacillota</taxon>
        <taxon>Erysipelotrichia</taxon>
        <taxon>Erysipelotrichales</taxon>
        <taxon>Erysipelotrichaceae</taxon>
        <taxon>Erysipelothrix</taxon>
    </lineage>
</organism>
<dbReference type="GO" id="GO:0005737">
    <property type="term" value="C:cytoplasm"/>
    <property type="evidence" value="ECO:0007669"/>
    <property type="project" value="TreeGrafter"/>
</dbReference>
<gene>
    <name evidence="10" type="primary">pdhC_2</name>
    <name evidence="10" type="ORF">ERYAMS2_01842</name>
    <name evidence="9" type="ORF">ERYAMS_01544</name>
</gene>
<dbReference type="PANTHER" id="PTHR43178:SF5">
    <property type="entry name" value="LIPOAMIDE ACYLTRANSFERASE COMPONENT OF BRANCHED-CHAIN ALPHA-KETO ACID DEHYDROGENASE COMPLEX, MITOCHONDRIAL"/>
    <property type="match status" value="1"/>
</dbReference>
<proteinExistence type="inferred from homology"/>
<dbReference type="GO" id="GO:0031405">
    <property type="term" value="F:lipoic acid binding"/>
    <property type="evidence" value="ECO:0007669"/>
    <property type="project" value="TreeGrafter"/>
</dbReference>
<dbReference type="GO" id="GO:0016407">
    <property type="term" value="F:acetyltransferase activity"/>
    <property type="evidence" value="ECO:0007669"/>
    <property type="project" value="TreeGrafter"/>
</dbReference>
<dbReference type="Gene3D" id="4.10.320.10">
    <property type="entry name" value="E3-binding domain"/>
    <property type="match status" value="1"/>
</dbReference>
<feature type="domain" description="Peripheral subunit-binding (PSBD)" evidence="8">
    <location>
        <begin position="114"/>
        <end position="151"/>
    </location>
</feature>
<sequence>MNYKFNLPDLGEGITESEILLWHVKEGDVIKTDDPLFEVQNDKTTIEVPSPVKGTIKKVLVEAGVVAKVGATLVEIEVDASDLPKDAKQEETPSVEKTEVETKVGPVVSQGKARAIPSVRKYAREKGIDIALVTPTGKHNTVTKEDIDNFTGQASEVATPKVTTPKEVVKAPVQTEGTDGLRREKMTPMRKATMQAMVHSTSSIPRVTVFTNINVSKLVEHRDMYKDYAKAEGARLTYTAYFVKAAVTMLKKYPIFNAMVDAEKGEIIYRDAINIGVATNTDAGLYVPNIKNADTKNLFEISKEIETNARLAQEGKLPMDAMRDGSFTITNVGGMSSDGVYSTPIINAPEVGILGTAKIEMEPYVTEDMTVAIAPFMKLSFTFDHRIIDGVEAQHALDELKKVLSDPNKLVLEG</sequence>
<dbReference type="AlphaFoldDB" id="A0AAU9VLY8"/>
<evidence type="ECO:0000259" key="7">
    <source>
        <dbReference type="PROSITE" id="PS50968"/>
    </source>
</evidence>
<dbReference type="InterPro" id="IPR023213">
    <property type="entry name" value="CAT-like_dom_sf"/>
</dbReference>
<dbReference type="Gene3D" id="3.30.559.10">
    <property type="entry name" value="Chloramphenicol acetyltransferase-like domain"/>
    <property type="match status" value="1"/>
</dbReference>